<feature type="compositionally biased region" description="Low complexity" evidence="1">
    <location>
        <begin position="96"/>
        <end position="110"/>
    </location>
</feature>
<dbReference type="RefSeq" id="WP_343962523.1">
    <property type="nucleotide sequence ID" value="NZ_BAAAGK010000008.1"/>
</dbReference>
<feature type="region of interest" description="Disordered" evidence="1">
    <location>
        <begin position="91"/>
        <end position="110"/>
    </location>
</feature>
<dbReference type="SUPFAM" id="SSF47336">
    <property type="entry name" value="ACP-like"/>
    <property type="match status" value="1"/>
</dbReference>
<keyword evidence="3" id="KW-1185">Reference proteome</keyword>
<gene>
    <name evidence="2" type="ORF">ACFQVD_33845</name>
</gene>
<accession>A0ABW2T9H9</accession>
<dbReference type="Gene3D" id="1.10.1200.10">
    <property type="entry name" value="ACP-like"/>
    <property type="match status" value="1"/>
</dbReference>
<protein>
    <recommendedName>
        <fullName evidence="4">Carrier domain-containing protein</fullName>
    </recommendedName>
</protein>
<dbReference type="InterPro" id="IPR036736">
    <property type="entry name" value="ACP-like_sf"/>
</dbReference>
<comment type="caution">
    <text evidence="2">The sequence shown here is derived from an EMBL/GenBank/DDBJ whole genome shotgun (WGS) entry which is preliminary data.</text>
</comment>
<sequence length="110" mass="12333">MSDNDLATDVDLTLVDDVERMVRGTAEMICAEQPDVPQPESLHDLDSFSMVQILLELENTTQLKLLERFEGFQGETFRDLAEFIVKFTTEDDQEKQQAAAEAPQGQASPV</sequence>
<dbReference type="EMBL" id="JBHTEE010000001">
    <property type="protein sequence ID" value="MFC7605104.1"/>
    <property type="molecule type" value="Genomic_DNA"/>
</dbReference>
<name>A0ABW2T9H9_9ACTN</name>
<evidence type="ECO:0000313" key="3">
    <source>
        <dbReference type="Proteomes" id="UP001596514"/>
    </source>
</evidence>
<evidence type="ECO:0008006" key="4">
    <source>
        <dbReference type="Google" id="ProtNLM"/>
    </source>
</evidence>
<evidence type="ECO:0000313" key="2">
    <source>
        <dbReference type="EMBL" id="MFC7605104.1"/>
    </source>
</evidence>
<dbReference type="Proteomes" id="UP001596514">
    <property type="component" value="Unassembled WGS sequence"/>
</dbReference>
<proteinExistence type="predicted"/>
<evidence type="ECO:0000256" key="1">
    <source>
        <dbReference type="SAM" id="MobiDB-lite"/>
    </source>
</evidence>
<organism evidence="2 3">
    <name type="scientific">Streptosporangium amethystogenes subsp. fukuiense</name>
    <dbReference type="NCBI Taxonomy" id="698418"/>
    <lineage>
        <taxon>Bacteria</taxon>
        <taxon>Bacillati</taxon>
        <taxon>Actinomycetota</taxon>
        <taxon>Actinomycetes</taxon>
        <taxon>Streptosporangiales</taxon>
        <taxon>Streptosporangiaceae</taxon>
        <taxon>Streptosporangium</taxon>
    </lineage>
</organism>
<reference evidence="3" key="1">
    <citation type="journal article" date="2019" name="Int. J. Syst. Evol. Microbiol.">
        <title>The Global Catalogue of Microorganisms (GCM) 10K type strain sequencing project: providing services to taxonomists for standard genome sequencing and annotation.</title>
        <authorList>
            <consortium name="The Broad Institute Genomics Platform"/>
            <consortium name="The Broad Institute Genome Sequencing Center for Infectious Disease"/>
            <person name="Wu L."/>
            <person name="Ma J."/>
        </authorList>
    </citation>
    <scope>NUCLEOTIDE SEQUENCE [LARGE SCALE GENOMIC DNA]</scope>
    <source>
        <strain evidence="3">JCM 10083</strain>
    </source>
</reference>